<dbReference type="InterPro" id="IPR003781">
    <property type="entry name" value="CoA-bd"/>
</dbReference>
<dbReference type="EMBL" id="JBFNQD010000002">
    <property type="protein sequence ID" value="MEW9306027.1"/>
    <property type="molecule type" value="Genomic_DNA"/>
</dbReference>
<comment type="caution">
    <text evidence="5">The sequence shown here is derived from an EMBL/GenBank/DDBJ whole genome shotgun (WGS) entry which is preliminary data.</text>
</comment>
<dbReference type="Proteomes" id="UP001595190">
    <property type="component" value="Unassembled WGS sequence"/>
</dbReference>
<keyword evidence="5" id="KW-0436">Ligase</keyword>
<dbReference type="SUPFAM" id="SSF51735">
    <property type="entry name" value="NAD(P)-binding Rossmann-fold domains"/>
    <property type="match status" value="1"/>
</dbReference>
<keyword evidence="2" id="KW-0067">ATP-binding</keyword>
<dbReference type="EMBL" id="JBHGPK010000009">
    <property type="protein sequence ID" value="MFC2251963.1"/>
    <property type="molecule type" value="Genomic_DNA"/>
</dbReference>
<dbReference type="Gene3D" id="3.40.50.261">
    <property type="entry name" value="Succinyl-CoA synthetase domains"/>
    <property type="match status" value="2"/>
</dbReference>
<evidence type="ECO:0000256" key="1">
    <source>
        <dbReference type="ARBA" id="ARBA00022532"/>
    </source>
</evidence>
<keyword evidence="6" id="KW-1185">Reference proteome</keyword>
<dbReference type="InterPro" id="IPR011761">
    <property type="entry name" value="ATP-grasp"/>
</dbReference>
<organism evidence="5 7">
    <name type="scientific">Labrys neptuniae</name>
    <dbReference type="NCBI Taxonomy" id="376174"/>
    <lineage>
        <taxon>Bacteria</taxon>
        <taxon>Pseudomonadati</taxon>
        <taxon>Pseudomonadota</taxon>
        <taxon>Alphaproteobacteria</taxon>
        <taxon>Hyphomicrobiales</taxon>
        <taxon>Xanthobacteraceae</taxon>
        <taxon>Labrys</taxon>
    </lineage>
</organism>
<dbReference type="Gene3D" id="3.40.50.720">
    <property type="entry name" value="NAD(P)-binding Rossmann-like Domain"/>
    <property type="match status" value="1"/>
</dbReference>
<feature type="domain" description="ATP-grasp" evidence="3">
    <location>
        <begin position="487"/>
        <end position="688"/>
    </location>
</feature>
<keyword evidence="2" id="KW-0547">Nucleotide-binding</keyword>
<dbReference type="InterPro" id="IPR013815">
    <property type="entry name" value="ATP_grasp_subdomain_1"/>
</dbReference>
<name>A0ABV6ZIF7_9HYPH</name>
<evidence type="ECO:0000256" key="2">
    <source>
        <dbReference type="PROSITE-ProRule" id="PRU00409"/>
    </source>
</evidence>
<evidence type="ECO:0000259" key="3">
    <source>
        <dbReference type="PROSITE" id="PS50975"/>
    </source>
</evidence>
<dbReference type="Proteomes" id="UP001555786">
    <property type="component" value="Unassembled WGS sequence"/>
</dbReference>
<evidence type="ECO:0000313" key="7">
    <source>
        <dbReference type="Proteomes" id="UP001595190"/>
    </source>
</evidence>
<dbReference type="PANTHER" id="PTHR42793:SF4">
    <property type="entry name" value="BLL6376 PROTEIN"/>
    <property type="match status" value="1"/>
</dbReference>
<proteinExistence type="predicted"/>
<reference evidence="5 7" key="2">
    <citation type="submission" date="2024-09" db="EMBL/GenBank/DDBJ databases">
        <title>Description of Labrys sedimenti sp. nov., isolated from a diclofenac-degrading enrichment culture, and genome-based reclassification of Labrys portucalensis as a later heterotypic synonym of Labrys neptuniae.</title>
        <authorList>
            <person name="Tancsics A."/>
            <person name="Csepanyi A."/>
        </authorList>
    </citation>
    <scope>NUCLEOTIDE SEQUENCE [LARGE SCALE GENOMIC DNA]</scope>
    <source>
        <strain evidence="5 7">LMG 23412</strain>
    </source>
</reference>
<dbReference type="PANTHER" id="PTHR42793">
    <property type="entry name" value="COA BINDING DOMAIN CONTAINING PROTEIN"/>
    <property type="match status" value="1"/>
</dbReference>
<dbReference type="SUPFAM" id="SSF52210">
    <property type="entry name" value="Succinyl-CoA synthetase domains"/>
    <property type="match status" value="2"/>
</dbReference>
<dbReference type="Pfam" id="PF13380">
    <property type="entry name" value="CoA_binding_2"/>
    <property type="match status" value="1"/>
</dbReference>
<keyword evidence="1" id="KW-0816">Tricarboxylic acid cycle</keyword>
<evidence type="ECO:0000313" key="4">
    <source>
        <dbReference type="EMBL" id="MEW9306027.1"/>
    </source>
</evidence>
<dbReference type="Gene3D" id="3.30.470.20">
    <property type="entry name" value="ATP-grasp fold, B domain"/>
    <property type="match status" value="1"/>
</dbReference>
<dbReference type="SMART" id="SM00881">
    <property type="entry name" value="CoA_binding"/>
    <property type="match status" value="1"/>
</dbReference>
<gene>
    <name evidence="4" type="ORF">ABXS05_10795</name>
    <name evidence="5" type="ORF">ACETRX_20175</name>
</gene>
<dbReference type="GO" id="GO:0016874">
    <property type="term" value="F:ligase activity"/>
    <property type="evidence" value="ECO:0007669"/>
    <property type="project" value="UniProtKB-KW"/>
</dbReference>
<evidence type="ECO:0000313" key="6">
    <source>
        <dbReference type="Proteomes" id="UP001555786"/>
    </source>
</evidence>
<dbReference type="InterPro" id="IPR032875">
    <property type="entry name" value="Succ_CoA_lig_flav_dom"/>
</dbReference>
<dbReference type="Gene3D" id="3.30.1490.20">
    <property type="entry name" value="ATP-grasp fold, A domain"/>
    <property type="match status" value="1"/>
</dbReference>
<dbReference type="InterPro" id="IPR016102">
    <property type="entry name" value="Succinyl-CoA_synth-like"/>
</dbReference>
<reference evidence="4 6" key="1">
    <citation type="submission" date="2024-07" db="EMBL/GenBank/DDBJ databases">
        <title>Description of Labrys sedimenti sp. nov., isolated from a diclofenac-degrading enrichment culture.</title>
        <authorList>
            <person name="Tancsics A."/>
            <person name="Csepanyi A."/>
        </authorList>
    </citation>
    <scope>NUCLEOTIDE SEQUENCE [LARGE SCALE GENOMIC DNA]</scope>
    <source>
        <strain evidence="4 6">LMG 23578</strain>
    </source>
</reference>
<evidence type="ECO:0000313" key="5">
    <source>
        <dbReference type="EMBL" id="MFC2251963.1"/>
    </source>
</evidence>
<dbReference type="RefSeq" id="WP_311937945.1">
    <property type="nucleotide sequence ID" value="NZ_JAVSCS010000017.1"/>
</dbReference>
<dbReference type="PROSITE" id="PS50975">
    <property type="entry name" value="ATP_GRASP"/>
    <property type="match status" value="1"/>
</dbReference>
<sequence>MSVVDGLRRLLKPRHIAVAGGRLASVIIRECDRIGYAGPIWPIHPDKTEIAGHKAYRTVADLPEAPDAVFVATPREPTVDIVAALAERGAGAAVCYAAGFAEVGEEGAALQKKLVELAKGMPIVGPNCYGVLNLLDGCVLWPDTHGAERVEKGVAIITQSGNIALNMTMQRRALPIAYVIAVGNKAIGDHGDYIEALLADERVTAIGLHVESIDDVALFSQAAIKALEKGVPLVVLKTGRSEIGSEIAMSHTSSLAGADALYNALFARYGVARVVDVPAFVETLKLMHLFGGLPGKRISSMSCSGGEAALIADLAADRDLEFAPIPPENAARLQELLTDKVHVSNPLDYHTYIWGNEPANEAVFTEMLNSGFDLNLLVLDQPRTDRGLVPDGGFAAARAAITRAAAASGARAAVVSSLPENMQEDDAKALLADGVLPMQGMGDALTAITHGVDFTMARAGWEKLVPLRKVARIDVGKARLLSEYESKHLLGRHGLELPPSRIAGTVEAPSTAAALGFPVAIKIHSDKIAHKSDVGGVKLGLRSRADVTDAVASMSHLGDRFLVERMVEGAVAELIVGVVRDPQFGPTLTVGAGGVLVEMLKDAAVMLLPVTAEEIREKLMSLRVARLLEGFRGKPRGDIRGTIKAILAIADFAERHADRLVELDVNPLFVLPEGRGAIAADALVRMLD</sequence>
<dbReference type="Pfam" id="PF13549">
    <property type="entry name" value="ATP-grasp_5"/>
    <property type="match status" value="1"/>
</dbReference>
<dbReference type="InterPro" id="IPR036291">
    <property type="entry name" value="NAD(P)-bd_dom_sf"/>
</dbReference>
<protein>
    <submittedName>
        <fullName evidence="5">Acetate--CoA ligase family protein</fullName>
    </submittedName>
</protein>
<accession>A0ABV6ZIF7</accession>
<dbReference type="SUPFAM" id="SSF56059">
    <property type="entry name" value="Glutathione synthetase ATP-binding domain-like"/>
    <property type="match status" value="1"/>
</dbReference>
<dbReference type="Pfam" id="PF13607">
    <property type="entry name" value="Succ_CoA_lig"/>
    <property type="match status" value="1"/>
</dbReference>